<dbReference type="EMBL" id="SISG01000001">
    <property type="protein sequence ID" value="TBN57076.1"/>
    <property type="molecule type" value="Genomic_DNA"/>
</dbReference>
<dbReference type="Gene3D" id="2.60.40.2700">
    <property type="match status" value="9"/>
</dbReference>
<comment type="caution">
    <text evidence="5">The sequence shown here is derived from an EMBL/GenBank/DDBJ whole genome shotgun (WGS) entry which is preliminary data.</text>
</comment>
<proteinExistence type="predicted"/>
<comment type="catalytic activity">
    <reaction evidence="1">
        <text>Endohydrolysis of (1-&gt;4)-alpha-D-glucosidic linkages in polysaccharides containing three or more (1-&gt;4)-alpha-linked D-glucose units.</text>
        <dbReference type="EC" id="3.2.1.1"/>
    </reaction>
</comment>
<keyword evidence="6" id="KW-1185">Reference proteome</keyword>
<evidence type="ECO:0000256" key="1">
    <source>
        <dbReference type="ARBA" id="ARBA00000548"/>
    </source>
</evidence>
<name>A0A4Q9GQD4_9MICO</name>
<organism evidence="5 6">
    <name type="scientific">Glaciihabitans arcticus</name>
    <dbReference type="NCBI Taxonomy" id="2668039"/>
    <lineage>
        <taxon>Bacteria</taxon>
        <taxon>Bacillati</taxon>
        <taxon>Actinomycetota</taxon>
        <taxon>Actinomycetes</taxon>
        <taxon>Micrococcales</taxon>
        <taxon>Microbacteriaceae</taxon>
        <taxon>Glaciihabitans</taxon>
    </lineage>
</organism>
<evidence type="ECO:0000256" key="4">
    <source>
        <dbReference type="ARBA" id="ARBA00030238"/>
    </source>
</evidence>
<gene>
    <name evidence="5" type="ORF">EYE40_06485</name>
</gene>
<evidence type="ECO:0000313" key="6">
    <source>
        <dbReference type="Proteomes" id="UP000294194"/>
    </source>
</evidence>
<keyword evidence="3" id="KW-0732">Signal</keyword>
<dbReference type="InterPro" id="IPR013783">
    <property type="entry name" value="Ig-like_fold"/>
</dbReference>
<dbReference type="PANTHER" id="PTHR23303:SF15">
    <property type="entry name" value="COLOSSIN-A"/>
    <property type="match status" value="1"/>
</dbReference>
<reference evidence="6" key="1">
    <citation type="submission" date="2019-02" db="EMBL/GenBank/DDBJ databases">
        <title>Glaciihabitans arcticus sp. nov., a psychrotolerant bacterium isolated from polar soil.</title>
        <authorList>
            <person name="Dahal R.H."/>
        </authorList>
    </citation>
    <scope>NUCLEOTIDE SEQUENCE [LARGE SCALE GENOMIC DNA]</scope>
    <source>
        <strain evidence="6">RP-3-7</strain>
    </source>
</reference>
<dbReference type="GO" id="GO:0005975">
    <property type="term" value="P:carbohydrate metabolic process"/>
    <property type="evidence" value="ECO:0007669"/>
    <property type="project" value="UniProtKB-ARBA"/>
</dbReference>
<dbReference type="SUPFAM" id="SSF49452">
    <property type="entry name" value="Starch-binding domain-like"/>
    <property type="match status" value="1"/>
</dbReference>
<dbReference type="SUPFAM" id="SSF117074">
    <property type="entry name" value="Hypothetical protein PA1324"/>
    <property type="match status" value="2"/>
</dbReference>
<dbReference type="RefSeq" id="WP_130981187.1">
    <property type="nucleotide sequence ID" value="NZ_SISG01000001.1"/>
</dbReference>
<evidence type="ECO:0000256" key="2">
    <source>
        <dbReference type="ARBA" id="ARBA00012595"/>
    </source>
</evidence>
<accession>A0A4Q9GQD4</accession>
<dbReference type="InterPro" id="IPR013784">
    <property type="entry name" value="Carb-bd-like_fold"/>
</dbReference>
<dbReference type="InterPro" id="IPR051417">
    <property type="entry name" value="SDr/BOS_complex"/>
</dbReference>
<evidence type="ECO:0000256" key="3">
    <source>
        <dbReference type="ARBA" id="ARBA00022729"/>
    </source>
</evidence>
<dbReference type="Gene3D" id="2.60.40.10">
    <property type="entry name" value="Immunoglobulins"/>
    <property type="match status" value="1"/>
</dbReference>
<dbReference type="Proteomes" id="UP000294194">
    <property type="component" value="Unassembled WGS sequence"/>
</dbReference>
<protein>
    <recommendedName>
        <fullName evidence="2">alpha-amylase</fullName>
        <ecNumber evidence="2">3.2.1.1</ecNumber>
    </recommendedName>
    <alternativeName>
        <fullName evidence="4">1,4-alpha-D-glucan glucanohydrolase</fullName>
    </alternativeName>
</protein>
<dbReference type="GO" id="GO:0004556">
    <property type="term" value="F:alpha-amylase activity"/>
    <property type="evidence" value="ECO:0007669"/>
    <property type="project" value="UniProtKB-EC"/>
</dbReference>
<dbReference type="PANTHER" id="PTHR23303">
    <property type="entry name" value="CARBOXYPEPTIDASE REGULATORY REGION-CONTAINING"/>
    <property type="match status" value="1"/>
</dbReference>
<dbReference type="GO" id="GO:0030246">
    <property type="term" value="F:carbohydrate binding"/>
    <property type="evidence" value="ECO:0007669"/>
    <property type="project" value="InterPro"/>
</dbReference>
<evidence type="ECO:0000313" key="5">
    <source>
        <dbReference type="EMBL" id="TBN57076.1"/>
    </source>
</evidence>
<dbReference type="EC" id="3.2.1.1" evidence="2"/>
<dbReference type="Pfam" id="PF13620">
    <property type="entry name" value="CarboxypepD_reg"/>
    <property type="match status" value="1"/>
</dbReference>
<sequence length="1581" mass="160214">MSTALSTRRAWPIVAVLAAIAVIASLLVPITAQAAPIALSGRVASSSGALLVGVPISVVALAAPTTAVASTVSKAGGSFTFPSLAAGSYTLRFGTSATTFEQYLGSVTRIDAAQPITLTDAGSHQSWINATVALGGSIAGKVLTSTGKALKSYTVEVLAKNASGAWTKVRSAKTAATGAYTVAGLEPAYYRLRAVDVTSASPAYAPQYSGPSITLAGATEVGVAPAASTAYTFRLGGAGKASGTVTGSFNANQVEKLAGVVVMPYRLSGTVGAYTSAEKLPVSATTTAAGGYALAGLAPGTYTLAFAPRTSAPLPASGTVYGRAFLGGGTNPLTASTFVVGTATSATAKNIQLSAGGSISGVIAKSGALPNPVIPNLVVGLGYASGPVDQVPLATTTTDSSGHYTFDGLAPGDYRLILGSLTAGDTSWVRATITVVGLGNNEDRDRPLWLSKRDAAGLHPLAGFVPSFSPGLGRVGGAASVTSGTWNAGPDVTFGYQWLRDGKPIAGATSAGYVYTAGDVNTSISARVSATDFAYGTGSYTTSATADIVVGTPVQTAPGSITGDRHVGSTLTAVPASFAMPGVVTSFTWVASAVPAGTGKVVGSGPTHVVTAVDITSGPYLSVWVDYERAGYDDIPQQNLDAGLALPGTITLTSAPKVTSKGGKLTVSTGKWSVIPTGYSYVWHVQAHPGDPTTVSGKTLSLAGRTKSRITVTVTATRAGYLDGSTTRTARTGAAATASGSLAVGGPRRVGDSLSAPSLLWTPFPTTYSYKWQHRSGSTWKNIAGATNGNLTVPLSMLGKNVRVISTASSPGFATRSVTSKPSGPIGAGLAPAISLAPGKGVLVLGPVAVNGTVEAKPGTWVPAQSSNGYRWKYATKPGGPFTIIPGATKATLTIPLSLQGKLLFVDVTAARPGHKTGSTTVAAGTVMAGFLAPSKTPLVSRAGSVYSVSTGTWTPTAVQFSYSWFAIDEGNQLVGPLSTTNSVDASAIGNRPLIVKVEASAPGYAPGDSGFLVARAGTLHASVPPMIVGTGGVGSPLTAPTVDWGSVTAVTALQWQQLSGSTWKNLAGKTSATLTPTPAMLGSTLRLRLVGSAFRYGTVTTYTPSMKVVLGAAPVPGVATPPTLSNAPHSGEKITVAAGVWSVPSAFAYQWRTSVDGSGWTVIPGATKASYVIPADRFGWHYSVVISAKAAGRITGSTIVDAGPTGNGQLMNVSAPKVTKVGAALTVSAGSWSRPATSIKYVWQSVDPLTGNGIAVSNSASYTPVAADAGRYLRVGVQAERAGYLPGVMIVTAQLGSAITAVTPSTVSGFAKVGSVLTVTTGTWSVAGTTAHYQWLRNGKPIAGATGASYTQVAADVARVVSVRVTGALLGYPSAVTTIARPVTVNALVPTALTLPKISGEYSYSHYAVDEKITVSAGTWNMSGLVFGYQWLRSGAPIPGATGKHYTVQGADNGAELSVVVRAKRANYSTGSATSAAVSIVHTSGDYIVWNSYLEISGTGALGSPLTSNTVKWTAPTTETYQWFRYIAGNSVAIPGATAKSYTPLASDGTVTGDEVYLRIVASRPGWNDGEANSNPITIK</sequence>